<dbReference type="Gene3D" id="1.25.40.10">
    <property type="entry name" value="Tetratricopeptide repeat domain"/>
    <property type="match status" value="1"/>
</dbReference>
<organism evidence="4 5">
    <name type="scientific">Pomacea canaliculata</name>
    <name type="common">Golden apple snail</name>
    <dbReference type="NCBI Taxonomy" id="400727"/>
    <lineage>
        <taxon>Eukaryota</taxon>
        <taxon>Metazoa</taxon>
        <taxon>Spiralia</taxon>
        <taxon>Lophotrochozoa</taxon>
        <taxon>Mollusca</taxon>
        <taxon>Gastropoda</taxon>
        <taxon>Caenogastropoda</taxon>
        <taxon>Architaenioglossa</taxon>
        <taxon>Ampullarioidea</taxon>
        <taxon>Ampullariidae</taxon>
        <taxon>Pomacea</taxon>
    </lineage>
</organism>
<dbReference type="InterPro" id="IPR043195">
    <property type="entry name" value="TTC12"/>
</dbReference>
<dbReference type="SUPFAM" id="SSF48371">
    <property type="entry name" value="ARM repeat"/>
    <property type="match status" value="1"/>
</dbReference>
<reference evidence="4 5" key="1">
    <citation type="submission" date="2018-04" db="EMBL/GenBank/DDBJ databases">
        <title>The genome of golden apple snail Pomacea canaliculata provides insight into stress tolerance and invasive adaptation.</title>
        <authorList>
            <person name="Liu C."/>
            <person name="Liu B."/>
            <person name="Ren Y."/>
            <person name="Zhang Y."/>
            <person name="Wang H."/>
            <person name="Li S."/>
            <person name="Jiang F."/>
            <person name="Yin L."/>
            <person name="Zhang G."/>
            <person name="Qian W."/>
            <person name="Fan W."/>
        </authorList>
    </citation>
    <scope>NUCLEOTIDE SEQUENCE [LARGE SCALE GENOMIC DNA]</scope>
    <source>
        <strain evidence="4">SZHN2017</strain>
        <tissue evidence="4">Muscle</tissue>
    </source>
</reference>
<keyword evidence="5" id="KW-1185">Reference proteome</keyword>
<dbReference type="Proteomes" id="UP000245119">
    <property type="component" value="Linkage Group LG2"/>
</dbReference>
<dbReference type="GO" id="GO:0070286">
    <property type="term" value="P:axonemal dynein complex assembly"/>
    <property type="evidence" value="ECO:0007669"/>
    <property type="project" value="TreeGrafter"/>
</dbReference>
<dbReference type="InterPro" id="IPR011989">
    <property type="entry name" value="ARM-like"/>
</dbReference>
<dbReference type="PROSITE" id="PS50005">
    <property type="entry name" value="TPR"/>
    <property type="match status" value="2"/>
</dbReference>
<protein>
    <submittedName>
        <fullName evidence="4">Uncharacterized protein</fullName>
    </submittedName>
</protein>
<dbReference type="OMA" id="AVQQNCA"/>
<gene>
    <name evidence="4" type="ORF">C0Q70_03011</name>
</gene>
<dbReference type="SMART" id="SM00028">
    <property type="entry name" value="TPR"/>
    <property type="match status" value="3"/>
</dbReference>
<keyword evidence="2 3" id="KW-0802">TPR repeat</keyword>
<evidence type="ECO:0000256" key="2">
    <source>
        <dbReference type="ARBA" id="ARBA00022803"/>
    </source>
</evidence>
<sequence>MASSTSKDVEAFLHKVEEIETIVKGLNSGDERKVKDAMQKADEFINAQKHRGEIEDEEKDLPKTTTGFSKTVINKSSSTVDSQNCAGYADKQAFMAAMEADAQERAQRRQQREKEAQMMKELGNKAFKEHNFEMALECYNQAIDKVRDNAVLYTNRAQTHIKLGHYPEALKDCDWAIMVSPQCIKAYVHMGRAHLALKQYQQARESYHKVIAINPKKDALVQEYLAEVDRVEAANTAEQRARDLFDSGNSEALGVSELLVQVRKPDQLPMYYSGGFRVISSLLLKEGEKDNKVQFRMQGGLNLIQDHPVLSRCLSSCPRSLSKEERDVLASVFDMLTHACKGDDANQEQLLQHKGFPEQILQFLSSCTQWRGTKLKTSILNLMFTISQTLHGCTLLITHFDSNQLLASLFFLIRANSTYSETAAGLLNNLSLDKKFRNFLRDKLDPFMASFEVILTDTSARSGVISTSITTVMNLTNNKTIRDKLSSQRSLWLASEELLVRTSTGSDVELLEAILGLFVNITSEPTDTLREFGQRICGHCRSLLPAECVGSVVTERALTVLGNILPNSIPAVEWICDHGGTLLLLRYLKSDKIIHMKQGLRGLTALTQFNEKARKTVVEAEGVMALAKLLSHKEESILGNAALCLSHCVQVDGVAEMLSKTDIIKELLLLARDSKKPTVQQNCAILIAKLAHGHPKNLDRLRELHGIEILHTCVKQVK</sequence>
<evidence type="ECO:0000313" key="5">
    <source>
        <dbReference type="Proteomes" id="UP000245119"/>
    </source>
</evidence>
<name>A0A2T7PRI7_POMCA</name>
<dbReference type="GO" id="GO:0005813">
    <property type="term" value="C:centrosome"/>
    <property type="evidence" value="ECO:0007669"/>
    <property type="project" value="TreeGrafter"/>
</dbReference>
<dbReference type="PANTHER" id="PTHR46540">
    <property type="entry name" value="TETRATRICOPEPTIDE REPEAT PROTEIN 12"/>
    <property type="match status" value="1"/>
</dbReference>
<dbReference type="STRING" id="400727.A0A2T7PRI7"/>
<dbReference type="GO" id="GO:0005737">
    <property type="term" value="C:cytoplasm"/>
    <property type="evidence" value="ECO:0007669"/>
    <property type="project" value="TreeGrafter"/>
</dbReference>
<dbReference type="PANTHER" id="PTHR46540:SF1">
    <property type="entry name" value="TETRATRICOPEPTIDE REPEAT PROTEIN 12"/>
    <property type="match status" value="1"/>
</dbReference>
<dbReference type="OrthoDB" id="629492at2759"/>
<comment type="caution">
    <text evidence="4">The sequence shown here is derived from an EMBL/GenBank/DDBJ whole genome shotgun (WGS) entry which is preliminary data.</text>
</comment>
<feature type="repeat" description="TPR" evidence="3">
    <location>
        <begin position="184"/>
        <end position="217"/>
    </location>
</feature>
<proteinExistence type="predicted"/>
<dbReference type="Pfam" id="PF07719">
    <property type="entry name" value="TPR_2"/>
    <property type="match status" value="1"/>
</dbReference>
<dbReference type="AlphaFoldDB" id="A0A2T7PRI7"/>
<dbReference type="SUPFAM" id="SSF48452">
    <property type="entry name" value="TPR-like"/>
    <property type="match status" value="1"/>
</dbReference>
<feature type="repeat" description="TPR" evidence="3">
    <location>
        <begin position="116"/>
        <end position="149"/>
    </location>
</feature>
<evidence type="ECO:0000256" key="3">
    <source>
        <dbReference type="PROSITE-ProRule" id="PRU00339"/>
    </source>
</evidence>
<dbReference type="InterPro" id="IPR016024">
    <property type="entry name" value="ARM-type_fold"/>
</dbReference>
<dbReference type="EMBL" id="PZQS01000002">
    <property type="protein sequence ID" value="PVD36041.1"/>
    <property type="molecule type" value="Genomic_DNA"/>
</dbReference>
<keyword evidence="1" id="KW-0677">Repeat</keyword>
<dbReference type="Gene3D" id="1.25.10.10">
    <property type="entry name" value="Leucine-rich Repeat Variant"/>
    <property type="match status" value="2"/>
</dbReference>
<accession>A0A2T7PRI7</accession>
<dbReference type="PROSITE" id="PS50293">
    <property type="entry name" value="TPR_REGION"/>
    <property type="match status" value="1"/>
</dbReference>
<dbReference type="InterPro" id="IPR011990">
    <property type="entry name" value="TPR-like_helical_dom_sf"/>
</dbReference>
<dbReference type="GO" id="GO:0007288">
    <property type="term" value="P:sperm axoneme assembly"/>
    <property type="evidence" value="ECO:0007669"/>
    <property type="project" value="TreeGrafter"/>
</dbReference>
<evidence type="ECO:0000256" key="1">
    <source>
        <dbReference type="ARBA" id="ARBA00022737"/>
    </source>
</evidence>
<evidence type="ECO:0000313" key="4">
    <source>
        <dbReference type="EMBL" id="PVD36041.1"/>
    </source>
</evidence>
<dbReference type="InterPro" id="IPR013105">
    <property type="entry name" value="TPR_2"/>
</dbReference>
<dbReference type="InterPro" id="IPR019734">
    <property type="entry name" value="TPR_rpt"/>
</dbReference>